<dbReference type="FunFam" id="3.30.160.60:FF:000100">
    <property type="entry name" value="Zinc finger 45-like"/>
    <property type="match status" value="1"/>
</dbReference>
<dbReference type="GO" id="GO:0000785">
    <property type="term" value="C:chromatin"/>
    <property type="evidence" value="ECO:0007669"/>
    <property type="project" value="TreeGrafter"/>
</dbReference>
<dbReference type="PANTHER" id="PTHR40626">
    <property type="entry name" value="MIP31509P"/>
    <property type="match status" value="1"/>
</dbReference>
<evidence type="ECO:0000256" key="2">
    <source>
        <dbReference type="ARBA" id="ARBA00022723"/>
    </source>
</evidence>
<dbReference type="GO" id="GO:0000981">
    <property type="term" value="F:DNA-binding transcription factor activity, RNA polymerase II-specific"/>
    <property type="evidence" value="ECO:0007669"/>
    <property type="project" value="InterPro"/>
</dbReference>
<evidence type="ECO:0000256" key="3">
    <source>
        <dbReference type="ARBA" id="ARBA00022737"/>
    </source>
</evidence>
<dbReference type="SUPFAM" id="SSF57667">
    <property type="entry name" value="beta-beta-alpha zinc fingers"/>
    <property type="match status" value="1"/>
</dbReference>
<sequence length="1018" mass="113141">MDDRYRQHGGPPQQQQHHQQQHQQQQQQPGAGQYPLAPQNYSSQPALHTLPPLQHTAQYSSLYNNHHNGSGPQTPITPQTPASSGPGPGPISSIAQQHQQTPLRPIQPSPGYLTLASTGYSQPSLLPTATAHPNPHVLANSALPALHGLASHPQMYQHNLMPNQEPEPIHVVGQQGRRGVLPTHPGRPAPNASKPITQAKNADGKYECPHCNKTYLHLKHLKRHLLRHTGERPYQCHLCKDTFSRSDILKRHFQKCSIRRGNPTGVGHLQNAQNHLQRNRAPAPSDTAAYMNHVTNTAPFSNGGDYGNVLTGIATMGTEQSPYGDNLPPISAHQQQSLSARTSRSNSLIRPGSGMEENRRSMSALDFANSRYNPNGEFRGASGLSNSIPQDMHPYDAQQAPTSGGVPGAPNHYSYSNGVSHTERSQNNMQPESDQATSAPGSTLPNGISNGDSMSNGQDNPLRWGYPNGDHPNNFINPSMASGSLPDLFTGLFPTAITSADNSPLFDRSWGSVSLDPIQNKVEALLSFCYPDRSMLAPQSSDAHGYENLKEILTADNLKHFLDQYKHWNIHWPMIHLPTFNPMDSNDGLVMTMACIGAVYSNRFPDEKVRWMMDLVRIAVYRSSEVYRLVSSRSNEFVDPRRSSSYIDEMQTLVLLHSLFVWNGSPQQRQQGRNDFWVLASIARRLNLLRPLPMGHPNFSAFHQPGPLDGSEINSWTWRAWVEQERRVRLMYLVFLIDASLAIFFNAQPQFDIYEMKLPLPADDAVWEARTENDCACALGLRGATAQESNSTGSKRPKQVGMCEALHHLHHSGEYPQRATNVFSKFILIHALLVQICNIQRQALGLPSPSLNGSSSSGTSTPQSHNEWPSAEGTISAGSSGRASPTDGMNPTSSQAQHTLRLTMSALELWKRRWDEDIAFQYPPHQRRIGFCRDAIHYYFLARFFLRTPRREEWTAPPDERLMQIFGLLRQIRDHVASDSAQKGLDFGSVTSIDNSYGMADLCLDMKLLFTPIATIAQ</sequence>
<dbReference type="PANTHER" id="PTHR40626:SF12">
    <property type="entry name" value="RFEC"/>
    <property type="match status" value="1"/>
</dbReference>
<proteinExistence type="predicted"/>
<feature type="compositionally biased region" description="Low complexity" evidence="8">
    <location>
        <begin position="8"/>
        <end position="33"/>
    </location>
</feature>
<dbReference type="GO" id="GO:0006351">
    <property type="term" value="P:DNA-templated transcription"/>
    <property type="evidence" value="ECO:0007669"/>
    <property type="project" value="InterPro"/>
</dbReference>
<feature type="region of interest" description="Disordered" evidence="8">
    <location>
        <begin position="848"/>
        <end position="897"/>
    </location>
</feature>
<evidence type="ECO:0000259" key="9">
    <source>
        <dbReference type="PROSITE" id="PS50157"/>
    </source>
</evidence>
<feature type="region of interest" description="Disordered" evidence="8">
    <location>
        <begin position="322"/>
        <end position="359"/>
    </location>
</feature>
<feature type="domain" description="C2H2-type" evidence="9">
    <location>
        <begin position="206"/>
        <end position="233"/>
    </location>
</feature>
<keyword evidence="11" id="KW-1185">Reference proteome</keyword>
<evidence type="ECO:0000256" key="5">
    <source>
        <dbReference type="ARBA" id="ARBA00022833"/>
    </source>
</evidence>
<evidence type="ECO:0000256" key="6">
    <source>
        <dbReference type="ARBA" id="ARBA00023242"/>
    </source>
</evidence>
<dbReference type="CDD" id="cd12148">
    <property type="entry name" value="fungal_TF_MHR"/>
    <property type="match status" value="1"/>
</dbReference>
<dbReference type="Proteomes" id="UP000700596">
    <property type="component" value="Unassembled WGS sequence"/>
</dbReference>
<evidence type="ECO:0000256" key="7">
    <source>
        <dbReference type="PROSITE-ProRule" id="PRU00042"/>
    </source>
</evidence>
<feature type="region of interest" description="Disordered" evidence="8">
    <location>
        <begin position="177"/>
        <end position="200"/>
    </location>
</feature>
<feature type="compositionally biased region" description="Low complexity" evidence="8">
    <location>
        <begin position="81"/>
        <end position="95"/>
    </location>
</feature>
<dbReference type="InterPro" id="IPR013087">
    <property type="entry name" value="Znf_C2H2_type"/>
</dbReference>
<feature type="region of interest" description="Disordered" evidence="8">
    <location>
        <begin position="1"/>
        <end position="48"/>
    </location>
</feature>
<gene>
    <name evidence="10" type="ORF">B0J11DRAFT_551695</name>
</gene>
<dbReference type="AlphaFoldDB" id="A0A9P9IIC5"/>
<evidence type="ECO:0000256" key="1">
    <source>
        <dbReference type="ARBA" id="ARBA00004123"/>
    </source>
</evidence>
<dbReference type="OrthoDB" id="9439903at2759"/>
<feature type="compositionally biased region" description="Polar residues" evidence="8">
    <location>
        <begin position="332"/>
        <end position="348"/>
    </location>
</feature>
<name>A0A9P9IIC5_9PLEO</name>
<feature type="compositionally biased region" description="Polar residues" evidence="8">
    <location>
        <begin position="62"/>
        <end position="80"/>
    </location>
</feature>
<accession>A0A9P9IIC5</accession>
<dbReference type="SMART" id="SM00355">
    <property type="entry name" value="ZnF_C2H2"/>
    <property type="match status" value="2"/>
</dbReference>
<feature type="compositionally biased region" description="Low complexity" evidence="8">
    <location>
        <begin position="848"/>
        <end position="864"/>
    </location>
</feature>
<keyword evidence="6" id="KW-0539">Nucleus</keyword>
<dbReference type="PROSITE" id="PS50157">
    <property type="entry name" value="ZINC_FINGER_C2H2_2"/>
    <property type="match status" value="2"/>
</dbReference>
<keyword evidence="4 7" id="KW-0863">Zinc-finger</keyword>
<reference evidence="10" key="1">
    <citation type="journal article" date="2021" name="Nat. Commun.">
        <title>Genetic determinants of endophytism in the Arabidopsis root mycobiome.</title>
        <authorList>
            <person name="Mesny F."/>
            <person name="Miyauchi S."/>
            <person name="Thiergart T."/>
            <person name="Pickel B."/>
            <person name="Atanasova L."/>
            <person name="Karlsson M."/>
            <person name="Huettel B."/>
            <person name="Barry K.W."/>
            <person name="Haridas S."/>
            <person name="Chen C."/>
            <person name="Bauer D."/>
            <person name="Andreopoulos W."/>
            <person name="Pangilinan J."/>
            <person name="LaButti K."/>
            <person name="Riley R."/>
            <person name="Lipzen A."/>
            <person name="Clum A."/>
            <person name="Drula E."/>
            <person name="Henrissat B."/>
            <person name="Kohler A."/>
            <person name="Grigoriev I.V."/>
            <person name="Martin F.M."/>
            <person name="Hacquard S."/>
        </authorList>
    </citation>
    <scope>NUCLEOTIDE SEQUENCE</scope>
    <source>
        <strain evidence="10">MPI-CAGE-CH-0243</strain>
    </source>
</reference>
<dbReference type="InterPro" id="IPR007219">
    <property type="entry name" value="XnlR_reg_dom"/>
</dbReference>
<evidence type="ECO:0000256" key="4">
    <source>
        <dbReference type="ARBA" id="ARBA00022771"/>
    </source>
</evidence>
<evidence type="ECO:0000313" key="11">
    <source>
        <dbReference type="Proteomes" id="UP000700596"/>
    </source>
</evidence>
<dbReference type="EMBL" id="JAGMWT010000010">
    <property type="protein sequence ID" value="KAH7121247.1"/>
    <property type="molecule type" value="Genomic_DNA"/>
</dbReference>
<dbReference type="Gene3D" id="3.30.160.60">
    <property type="entry name" value="Classic Zinc Finger"/>
    <property type="match status" value="2"/>
</dbReference>
<dbReference type="GO" id="GO:0000978">
    <property type="term" value="F:RNA polymerase II cis-regulatory region sequence-specific DNA binding"/>
    <property type="evidence" value="ECO:0007669"/>
    <property type="project" value="InterPro"/>
</dbReference>
<feature type="domain" description="C2H2-type" evidence="9">
    <location>
        <begin position="234"/>
        <end position="264"/>
    </location>
</feature>
<comment type="caution">
    <text evidence="10">The sequence shown here is derived from an EMBL/GenBank/DDBJ whole genome shotgun (WGS) entry which is preliminary data.</text>
</comment>
<feature type="region of interest" description="Disordered" evidence="8">
    <location>
        <begin position="62"/>
        <end position="115"/>
    </location>
</feature>
<feature type="compositionally biased region" description="Polar residues" evidence="8">
    <location>
        <begin position="876"/>
        <end position="897"/>
    </location>
</feature>
<evidence type="ECO:0000313" key="10">
    <source>
        <dbReference type="EMBL" id="KAH7121247.1"/>
    </source>
</evidence>
<keyword evidence="2" id="KW-0479">Metal-binding</keyword>
<protein>
    <recommendedName>
        <fullName evidence="9">C2H2-type domain-containing protein</fullName>
    </recommendedName>
</protein>
<evidence type="ECO:0000256" key="8">
    <source>
        <dbReference type="SAM" id="MobiDB-lite"/>
    </source>
</evidence>
<dbReference type="InterPro" id="IPR036236">
    <property type="entry name" value="Znf_C2H2_sf"/>
</dbReference>
<organism evidence="10 11">
    <name type="scientific">Dendryphion nanum</name>
    <dbReference type="NCBI Taxonomy" id="256645"/>
    <lineage>
        <taxon>Eukaryota</taxon>
        <taxon>Fungi</taxon>
        <taxon>Dikarya</taxon>
        <taxon>Ascomycota</taxon>
        <taxon>Pezizomycotina</taxon>
        <taxon>Dothideomycetes</taxon>
        <taxon>Pleosporomycetidae</taxon>
        <taxon>Pleosporales</taxon>
        <taxon>Torulaceae</taxon>
        <taxon>Dendryphion</taxon>
    </lineage>
</organism>
<dbReference type="GO" id="GO:0008270">
    <property type="term" value="F:zinc ion binding"/>
    <property type="evidence" value="ECO:0007669"/>
    <property type="project" value="UniProtKB-KW"/>
</dbReference>
<feature type="region of interest" description="Disordered" evidence="8">
    <location>
        <begin position="376"/>
        <end position="466"/>
    </location>
</feature>
<dbReference type="InterPro" id="IPR051059">
    <property type="entry name" value="VerF-like"/>
</dbReference>
<dbReference type="Pfam" id="PF04082">
    <property type="entry name" value="Fungal_trans"/>
    <property type="match status" value="1"/>
</dbReference>
<dbReference type="GO" id="GO:0005634">
    <property type="term" value="C:nucleus"/>
    <property type="evidence" value="ECO:0007669"/>
    <property type="project" value="UniProtKB-SubCell"/>
</dbReference>
<feature type="compositionally biased region" description="Polar residues" evidence="8">
    <location>
        <begin position="413"/>
        <end position="459"/>
    </location>
</feature>
<keyword evidence="5" id="KW-0862">Zinc</keyword>
<comment type="subcellular location">
    <subcellularLocation>
        <location evidence="1">Nucleus</location>
    </subcellularLocation>
</comment>
<dbReference type="PROSITE" id="PS00028">
    <property type="entry name" value="ZINC_FINGER_C2H2_1"/>
    <property type="match status" value="1"/>
</dbReference>
<keyword evidence="3" id="KW-0677">Repeat</keyword>